<gene>
    <name evidence="2" type="ORF">BS50DRAFT_571877</name>
</gene>
<feature type="region of interest" description="Disordered" evidence="1">
    <location>
        <begin position="39"/>
        <end position="75"/>
    </location>
</feature>
<name>A0A2T2NTF5_CORCC</name>
<proteinExistence type="predicted"/>
<dbReference type="STRING" id="1448308.A0A2T2NTF5"/>
<dbReference type="Pfam" id="PF11913">
    <property type="entry name" value="DUF3431"/>
    <property type="match status" value="1"/>
</dbReference>
<sequence>MLARRKTEVAALAIFLVIALVFLSTQFGVLHEIAPTWNFGQGQSETKPTGRHPYVRPDPFPWHPPKPKYANSTPPGPAPDRLVFMAKIENDGRAWFPAESLPDWQTAIHPVDSSFARLHPGAQTIDRGRVASAYLKYIIEEYHNLPKTTVFMNPTQTSQPSYDKLQALQDLNVDFIQSSGFANLRCMAQTGCQHRILPMRKPPNEFRTLEVNMAKAWDGIFGNDQVPLELGTPCCSEFAVSRDQIQKRKVDEYERYWEWLNKTIMDDDTGGMVFEYLWHVIFGKEPIYCPELEQCECDLYGKC</sequence>
<evidence type="ECO:0000256" key="1">
    <source>
        <dbReference type="SAM" id="MobiDB-lite"/>
    </source>
</evidence>
<dbReference type="OrthoDB" id="426718at2759"/>
<evidence type="ECO:0000313" key="3">
    <source>
        <dbReference type="Proteomes" id="UP000240883"/>
    </source>
</evidence>
<keyword evidence="3" id="KW-1185">Reference proteome</keyword>
<dbReference type="InterPro" id="IPR021838">
    <property type="entry name" value="DUF3431"/>
</dbReference>
<dbReference type="AlphaFoldDB" id="A0A2T2NTF5"/>
<evidence type="ECO:0000313" key="2">
    <source>
        <dbReference type="EMBL" id="PSN68659.1"/>
    </source>
</evidence>
<dbReference type="Proteomes" id="UP000240883">
    <property type="component" value="Unassembled WGS sequence"/>
</dbReference>
<dbReference type="PANTHER" id="PTHR37490:SF2">
    <property type="match status" value="1"/>
</dbReference>
<reference evidence="2 3" key="1">
    <citation type="journal article" date="2018" name="Front. Microbiol.">
        <title>Genome-Wide Analysis of Corynespora cassiicola Leaf Fall Disease Putative Effectors.</title>
        <authorList>
            <person name="Lopez D."/>
            <person name="Ribeiro S."/>
            <person name="Label P."/>
            <person name="Fumanal B."/>
            <person name="Venisse J.S."/>
            <person name="Kohler A."/>
            <person name="de Oliveira R.R."/>
            <person name="Labutti K."/>
            <person name="Lipzen A."/>
            <person name="Lail K."/>
            <person name="Bauer D."/>
            <person name="Ohm R.A."/>
            <person name="Barry K.W."/>
            <person name="Spatafora J."/>
            <person name="Grigoriev I.V."/>
            <person name="Martin F.M."/>
            <person name="Pujade-Renaud V."/>
        </authorList>
    </citation>
    <scope>NUCLEOTIDE SEQUENCE [LARGE SCALE GENOMIC DNA]</scope>
    <source>
        <strain evidence="2 3">Philippines</strain>
    </source>
</reference>
<organism evidence="2 3">
    <name type="scientific">Corynespora cassiicola Philippines</name>
    <dbReference type="NCBI Taxonomy" id="1448308"/>
    <lineage>
        <taxon>Eukaryota</taxon>
        <taxon>Fungi</taxon>
        <taxon>Dikarya</taxon>
        <taxon>Ascomycota</taxon>
        <taxon>Pezizomycotina</taxon>
        <taxon>Dothideomycetes</taxon>
        <taxon>Pleosporomycetidae</taxon>
        <taxon>Pleosporales</taxon>
        <taxon>Corynesporascaceae</taxon>
        <taxon>Corynespora</taxon>
    </lineage>
</organism>
<dbReference type="PANTHER" id="PTHR37490">
    <property type="entry name" value="EXPRESSED PROTEIN"/>
    <property type="match status" value="1"/>
</dbReference>
<protein>
    <submittedName>
        <fullName evidence="2">Uncharacterized protein</fullName>
    </submittedName>
</protein>
<accession>A0A2T2NTF5</accession>
<dbReference type="EMBL" id="KZ678133">
    <property type="protein sequence ID" value="PSN68659.1"/>
    <property type="molecule type" value="Genomic_DNA"/>
</dbReference>